<protein>
    <submittedName>
        <fullName evidence="2">Fluoroquinolone transport system permease protein</fullName>
    </submittedName>
</protein>
<dbReference type="EMBL" id="JAGGMS010000001">
    <property type="protein sequence ID" value="MBP2183646.1"/>
    <property type="molecule type" value="Genomic_DNA"/>
</dbReference>
<keyword evidence="1" id="KW-1133">Transmembrane helix</keyword>
<evidence type="ECO:0000313" key="2">
    <source>
        <dbReference type="EMBL" id="MBP2183646.1"/>
    </source>
</evidence>
<dbReference type="Pfam" id="PF24686">
    <property type="entry name" value="FLQE3_permease"/>
    <property type="match status" value="1"/>
</dbReference>
<reference evidence="2 3" key="1">
    <citation type="submission" date="2021-03" db="EMBL/GenBank/DDBJ databases">
        <title>Sequencing the genomes of 1000 actinobacteria strains.</title>
        <authorList>
            <person name="Klenk H.-P."/>
        </authorList>
    </citation>
    <scope>NUCLEOTIDE SEQUENCE [LARGE SCALE GENOMIC DNA]</scope>
    <source>
        <strain evidence="2 3">DSM 45510</strain>
    </source>
</reference>
<proteinExistence type="predicted"/>
<organism evidence="2 3">
    <name type="scientific">Amycolatopsis magusensis</name>
    <dbReference type="NCBI Taxonomy" id="882444"/>
    <lineage>
        <taxon>Bacteria</taxon>
        <taxon>Bacillati</taxon>
        <taxon>Actinomycetota</taxon>
        <taxon>Actinomycetes</taxon>
        <taxon>Pseudonocardiales</taxon>
        <taxon>Pseudonocardiaceae</taxon>
        <taxon>Amycolatopsis</taxon>
    </lineage>
</organism>
<dbReference type="InterPro" id="IPR056926">
    <property type="entry name" value="FLQE3_permease"/>
</dbReference>
<feature type="transmembrane region" description="Helical" evidence="1">
    <location>
        <begin position="117"/>
        <end position="142"/>
    </location>
</feature>
<keyword evidence="1" id="KW-0472">Membrane</keyword>
<feature type="transmembrane region" description="Helical" evidence="1">
    <location>
        <begin position="20"/>
        <end position="37"/>
    </location>
</feature>
<dbReference type="RefSeq" id="WP_209666794.1">
    <property type="nucleotide sequence ID" value="NZ_JAGGMS010000001.1"/>
</dbReference>
<keyword evidence="1" id="KW-0812">Transmembrane</keyword>
<evidence type="ECO:0000313" key="3">
    <source>
        <dbReference type="Proteomes" id="UP000741013"/>
    </source>
</evidence>
<dbReference type="Proteomes" id="UP000741013">
    <property type="component" value="Unassembled WGS sequence"/>
</dbReference>
<accession>A0ABS4PW44</accession>
<keyword evidence="3" id="KW-1185">Reference proteome</keyword>
<name>A0ABS4PW44_9PSEU</name>
<comment type="caution">
    <text evidence="2">The sequence shown here is derived from an EMBL/GenBank/DDBJ whole genome shotgun (WGS) entry which is preliminary data.</text>
</comment>
<feature type="transmembrane region" description="Helical" evidence="1">
    <location>
        <begin position="90"/>
        <end position="111"/>
    </location>
</feature>
<feature type="transmembrane region" description="Helical" evidence="1">
    <location>
        <begin position="154"/>
        <end position="179"/>
    </location>
</feature>
<feature type="transmembrane region" description="Helical" evidence="1">
    <location>
        <begin position="49"/>
        <end position="69"/>
    </location>
</feature>
<sequence length="236" mass="25638">MNRLGAALRLELRLQRRYKFAHAAVFSGVMWLALLLPMPPGLRAAAEPYVLLGDLTIVGFFFIAGAVFFEKGERTLDAIVATPLRFGEYLAAKVIGLTGLSVLLAVGIATATSGVDYHLPLLVTGTVLGTVLMLLVGFLSALPFTSVSDWVMPAVLPIALFNLPIFGYAGLWDTGWLYLVPTYGPLLFFGAAFDQLTLQPWQIIYGLGYPVLAAAGLWLPARRWFDKYLIAKTGNA</sequence>
<gene>
    <name evidence="2" type="ORF">JOM49_005172</name>
</gene>
<evidence type="ECO:0000256" key="1">
    <source>
        <dbReference type="SAM" id="Phobius"/>
    </source>
</evidence>
<feature type="transmembrane region" description="Helical" evidence="1">
    <location>
        <begin position="199"/>
        <end position="219"/>
    </location>
</feature>